<evidence type="ECO:0000313" key="5">
    <source>
        <dbReference type="Proteomes" id="UP000233551"/>
    </source>
</evidence>
<evidence type="ECO:0000313" key="3">
    <source>
        <dbReference type="EMBL" id="PKI48864.1"/>
    </source>
</evidence>
<protein>
    <submittedName>
        <fullName evidence="2">Uncharacterized protein</fullName>
    </submittedName>
</protein>
<reference evidence="3 5" key="3">
    <citation type="submission" date="2017-11" db="EMBL/GenBank/DDBJ databases">
        <title>De-novo sequencing of pomegranate (Punica granatum L.) genome.</title>
        <authorList>
            <person name="Akparov Z."/>
            <person name="Amiraslanov A."/>
            <person name="Hajiyeva S."/>
            <person name="Abbasov M."/>
            <person name="Kaur K."/>
            <person name="Hamwieh A."/>
            <person name="Solovyev V."/>
            <person name="Salamov A."/>
            <person name="Braich B."/>
            <person name="Kosarev P."/>
            <person name="Mahmoud A."/>
            <person name="Hajiyev E."/>
            <person name="Babayeva S."/>
            <person name="Izzatullayeva V."/>
            <person name="Mammadov A."/>
            <person name="Mammadov A."/>
            <person name="Sharifova S."/>
            <person name="Ojaghi J."/>
            <person name="Eynullazada K."/>
            <person name="Bayramov B."/>
            <person name="Abdulazimova A."/>
            <person name="Shahmuradov I."/>
        </authorList>
    </citation>
    <scope>NUCLEOTIDE SEQUENCE [LARGE SCALE GENOMIC DNA]</scope>
    <source>
        <strain evidence="3">AG2017</strain>
        <strain evidence="5">cv. AG2017</strain>
        <tissue evidence="3">Leaf</tissue>
    </source>
</reference>
<proteinExistence type="predicted"/>
<organism evidence="2 4">
    <name type="scientific">Punica granatum</name>
    <name type="common">Pomegranate</name>
    <dbReference type="NCBI Taxonomy" id="22663"/>
    <lineage>
        <taxon>Eukaryota</taxon>
        <taxon>Viridiplantae</taxon>
        <taxon>Streptophyta</taxon>
        <taxon>Embryophyta</taxon>
        <taxon>Tracheophyta</taxon>
        <taxon>Spermatophyta</taxon>
        <taxon>Magnoliopsida</taxon>
        <taxon>eudicotyledons</taxon>
        <taxon>Gunneridae</taxon>
        <taxon>Pentapetalae</taxon>
        <taxon>rosids</taxon>
        <taxon>malvids</taxon>
        <taxon>Myrtales</taxon>
        <taxon>Lythraceae</taxon>
        <taxon>Punica</taxon>
    </lineage>
</organism>
<gene>
    <name evidence="2" type="ORF">CDL15_Pgr012887</name>
    <name evidence="3" type="ORF">CRG98_030712</name>
</gene>
<dbReference type="Proteomes" id="UP000197138">
    <property type="component" value="Unassembled WGS sequence"/>
</dbReference>
<accession>A0A218XF99</accession>
<dbReference type="Proteomes" id="UP000233551">
    <property type="component" value="Unassembled WGS sequence"/>
</dbReference>
<dbReference type="AlphaFoldDB" id="A0A218XF99"/>
<comment type="caution">
    <text evidence="2">The sequence shown here is derived from an EMBL/GenBank/DDBJ whole genome shotgun (WGS) entry which is preliminary data.</text>
</comment>
<evidence type="ECO:0000313" key="2">
    <source>
        <dbReference type="EMBL" id="OWM83406.1"/>
    </source>
</evidence>
<sequence length="105" mass="11980">MEGEDGDDREEEEMEMVMETQCCVRRIEEAEEGLSVLESLPERAGSRDERWREKEKRTEEGTMLMVMEMRVVMVPCVRVLLGPREGVEKGCHGCTAAVCVGVERE</sequence>
<dbReference type="EMBL" id="PGOL01002319">
    <property type="protein sequence ID" value="PKI48864.1"/>
    <property type="molecule type" value="Genomic_DNA"/>
</dbReference>
<evidence type="ECO:0000256" key="1">
    <source>
        <dbReference type="SAM" id="MobiDB-lite"/>
    </source>
</evidence>
<feature type="region of interest" description="Disordered" evidence="1">
    <location>
        <begin position="36"/>
        <end position="57"/>
    </location>
</feature>
<evidence type="ECO:0000313" key="4">
    <source>
        <dbReference type="Proteomes" id="UP000197138"/>
    </source>
</evidence>
<name>A0A218XF99_PUNGR</name>
<keyword evidence="5" id="KW-1185">Reference proteome</keyword>
<reference evidence="4" key="1">
    <citation type="journal article" date="2017" name="Plant J.">
        <title>The pomegranate (Punica granatum L.) genome and the genomics of punicalagin biosynthesis.</title>
        <authorList>
            <person name="Qin G."/>
            <person name="Xu C."/>
            <person name="Ming R."/>
            <person name="Tang H."/>
            <person name="Guyot R."/>
            <person name="Kramer E.M."/>
            <person name="Hu Y."/>
            <person name="Yi X."/>
            <person name="Qi Y."/>
            <person name="Xu X."/>
            <person name="Gao Z."/>
            <person name="Pan H."/>
            <person name="Jian J."/>
            <person name="Tian Y."/>
            <person name="Yue Z."/>
            <person name="Xu Y."/>
        </authorList>
    </citation>
    <scope>NUCLEOTIDE SEQUENCE [LARGE SCALE GENOMIC DNA]</scope>
    <source>
        <strain evidence="4">cv. Dabenzi</strain>
    </source>
</reference>
<feature type="compositionally biased region" description="Basic and acidic residues" evidence="1">
    <location>
        <begin position="40"/>
        <end position="57"/>
    </location>
</feature>
<reference evidence="2" key="2">
    <citation type="submission" date="2017-06" db="EMBL/GenBank/DDBJ databases">
        <title>The pomegranate genome and the genomics of punicalagin biosynthesis.</title>
        <authorList>
            <person name="Xu C."/>
        </authorList>
    </citation>
    <scope>NUCLEOTIDE SEQUENCE [LARGE SCALE GENOMIC DNA]</scope>
    <source>
        <tissue evidence="2">Fresh leaf</tissue>
    </source>
</reference>
<dbReference type="EMBL" id="MTKT01001932">
    <property type="protein sequence ID" value="OWM83406.1"/>
    <property type="molecule type" value="Genomic_DNA"/>
</dbReference>